<dbReference type="Gene3D" id="3.40.50.300">
    <property type="entry name" value="P-loop containing nucleotide triphosphate hydrolases"/>
    <property type="match status" value="1"/>
</dbReference>
<organism evidence="6 7">
    <name type="scientific">Arthrobacter psychrochitiniphilus</name>
    <dbReference type="NCBI Taxonomy" id="291045"/>
    <lineage>
        <taxon>Bacteria</taxon>
        <taxon>Bacillati</taxon>
        <taxon>Actinomycetota</taxon>
        <taxon>Actinomycetes</taxon>
        <taxon>Micrococcales</taxon>
        <taxon>Micrococcaceae</taxon>
        <taxon>Arthrobacter</taxon>
    </lineage>
</organism>
<sequence>MKALLMFKDQDFQIDADLLESLERPYARRQGRVNEPLIGQQDLISDLELETLWHAMALDDPVIYVAARSAMLTGLSNVEAIRYRQAVLTDVLAQPELVREFYKLAVQAIVEERKIFHNNFFMTHNSSSLLHTSITRAETFLPLLSRLRTLTEENANLFNSEGFTRFFETVRRELDEDYFDEMHQHLRYLRFNDGVLMSASLGRGGQGIEYVLRSPQPDNRRFRLRHSMLGKPTYSYTVAPRDEAGGEALGRLRDRGVNLAANALGQSTDHILNFFTSLRNELGFYLGSLNLHEQLSAKGEPECLPDPHPLGRNVWSAQALFDPCLSLRVRGRVQGNELRAENKPLLIITGANQGGKSTFLRSLGLAQIMMQAGMAAPAESFSATVTTGVFTHYKREEDATMTSGKFDEELARMSSLVPAMAPGAMLLCNESFAATNEREASEIADGFIHAMRDIDIKMVFVTHLYTLAHRYHQEHTDTTVFLRAERGTDGQRPFRLIPAAPLPTSYGKDLYQRTFADTEGETADGDGAGRRTDQPND</sequence>
<evidence type="ECO:0000256" key="4">
    <source>
        <dbReference type="SAM" id="MobiDB-lite"/>
    </source>
</evidence>
<dbReference type="RefSeq" id="WP_110106190.1">
    <property type="nucleotide sequence ID" value="NZ_JACBZZ010000001.1"/>
</dbReference>
<dbReference type="Proteomes" id="UP000246303">
    <property type="component" value="Unassembled WGS sequence"/>
</dbReference>
<evidence type="ECO:0000256" key="2">
    <source>
        <dbReference type="ARBA" id="ARBA00022840"/>
    </source>
</evidence>
<dbReference type="SMART" id="SM00534">
    <property type="entry name" value="MUTSac"/>
    <property type="match status" value="1"/>
</dbReference>
<dbReference type="OrthoDB" id="9808166at2"/>
<evidence type="ECO:0000256" key="3">
    <source>
        <dbReference type="ARBA" id="ARBA00023125"/>
    </source>
</evidence>
<keyword evidence="7" id="KW-1185">Reference proteome</keyword>
<evidence type="ECO:0000259" key="5">
    <source>
        <dbReference type="SMART" id="SM00534"/>
    </source>
</evidence>
<proteinExistence type="predicted"/>
<accession>A0A2V3DRC6</accession>
<dbReference type="InterPro" id="IPR000432">
    <property type="entry name" value="DNA_mismatch_repair_MutS_C"/>
</dbReference>
<dbReference type="AlphaFoldDB" id="A0A2V3DRC6"/>
<dbReference type="GO" id="GO:0030983">
    <property type="term" value="F:mismatched DNA binding"/>
    <property type="evidence" value="ECO:0007669"/>
    <property type="project" value="InterPro"/>
</dbReference>
<comment type="caution">
    <text evidence="6">The sequence shown here is derived from an EMBL/GenBank/DDBJ whole genome shotgun (WGS) entry which is preliminary data.</text>
</comment>
<dbReference type="GO" id="GO:0005829">
    <property type="term" value="C:cytosol"/>
    <property type="evidence" value="ECO:0007669"/>
    <property type="project" value="TreeGrafter"/>
</dbReference>
<evidence type="ECO:0000313" key="7">
    <source>
        <dbReference type="Proteomes" id="UP000246303"/>
    </source>
</evidence>
<dbReference type="SUPFAM" id="SSF52540">
    <property type="entry name" value="P-loop containing nucleoside triphosphate hydrolases"/>
    <property type="match status" value="1"/>
</dbReference>
<dbReference type="Pfam" id="PF00488">
    <property type="entry name" value="MutS_V"/>
    <property type="match status" value="1"/>
</dbReference>
<gene>
    <name evidence="6" type="ORF">CVS29_10170</name>
</gene>
<feature type="region of interest" description="Disordered" evidence="4">
    <location>
        <begin position="513"/>
        <end position="537"/>
    </location>
</feature>
<keyword evidence="2" id="KW-0067">ATP-binding</keyword>
<feature type="compositionally biased region" description="Basic and acidic residues" evidence="4">
    <location>
        <begin position="527"/>
        <end position="537"/>
    </location>
</feature>
<dbReference type="GO" id="GO:0005524">
    <property type="term" value="F:ATP binding"/>
    <property type="evidence" value="ECO:0007669"/>
    <property type="project" value="UniProtKB-KW"/>
</dbReference>
<dbReference type="EMBL" id="QHLZ01000005">
    <property type="protein sequence ID" value="PXA65579.1"/>
    <property type="molecule type" value="Genomic_DNA"/>
</dbReference>
<dbReference type="InterPro" id="IPR027417">
    <property type="entry name" value="P-loop_NTPase"/>
</dbReference>
<evidence type="ECO:0000313" key="6">
    <source>
        <dbReference type="EMBL" id="PXA65579.1"/>
    </source>
</evidence>
<name>A0A2V3DRC6_9MICC</name>
<dbReference type="PANTHER" id="PTHR11361:SF34">
    <property type="entry name" value="DNA MISMATCH REPAIR PROTEIN MSH1, MITOCHONDRIAL"/>
    <property type="match status" value="1"/>
</dbReference>
<keyword evidence="3" id="KW-0238">DNA-binding</keyword>
<dbReference type="GO" id="GO:0006298">
    <property type="term" value="P:mismatch repair"/>
    <property type="evidence" value="ECO:0007669"/>
    <property type="project" value="InterPro"/>
</dbReference>
<dbReference type="PANTHER" id="PTHR11361">
    <property type="entry name" value="DNA MISMATCH REPAIR PROTEIN MUTS FAMILY MEMBER"/>
    <property type="match status" value="1"/>
</dbReference>
<dbReference type="InterPro" id="IPR045076">
    <property type="entry name" value="MutS"/>
</dbReference>
<reference evidence="6 7" key="1">
    <citation type="submission" date="2018-05" db="EMBL/GenBank/DDBJ databases">
        <title>Genetic diversity of glacier-inhabiting Cryobacterium bacteria in China and description of Cryobacterium mengkeensis sp. nov. and Arthrobacter glacialis sp. nov.</title>
        <authorList>
            <person name="Liu Q."/>
            <person name="Xin Y.-H."/>
        </authorList>
    </citation>
    <scope>NUCLEOTIDE SEQUENCE [LARGE SCALE GENOMIC DNA]</scope>
    <source>
        <strain evidence="6 7">GP3</strain>
    </source>
</reference>
<protein>
    <submittedName>
        <fullName evidence="6">DNA mismatch repair protein MutS</fullName>
    </submittedName>
</protein>
<keyword evidence="1" id="KW-0547">Nucleotide-binding</keyword>
<dbReference type="GO" id="GO:0140664">
    <property type="term" value="F:ATP-dependent DNA damage sensor activity"/>
    <property type="evidence" value="ECO:0007669"/>
    <property type="project" value="InterPro"/>
</dbReference>
<evidence type="ECO:0000256" key="1">
    <source>
        <dbReference type="ARBA" id="ARBA00022741"/>
    </source>
</evidence>
<feature type="domain" description="DNA mismatch repair proteins mutS family" evidence="5">
    <location>
        <begin position="343"/>
        <end position="521"/>
    </location>
</feature>